<comment type="caution">
    <text evidence="7">Lacks conserved residue(s) required for the propagation of feature annotation.</text>
</comment>
<dbReference type="HAMAP" id="MF_01057">
    <property type="entry name" value="tRNA_methyltr_TrmB"/>
    <property type="match status" value="1"/>
</dbReference>
<evidence type="ECO:0000313" key="9">
    <source>
        <dbReference type="Proteomes" id="UP000783390"/>
    </source>
</evidence>
<dbReference type="PANTHER" id="PTHR23417">
    <property type="entry name" value="3-DEOXY-D-MANNO-OCTULOSONIC-ACID TRANSFERASE/TRNA GUANINE-N 7 - -METHYLTRANSFERASE"/>
    <property type="match status" value="1"/>
</dbReference>
<dbReference type="InterPro" id="IPR029063">
    <property type="entry name" value="SAM-dependent_MTases_sf"/>
</dbReference>
<dbReference type="CDD" id="cd02440">
    <property type="entry name" value="AdoMet_MTases"/>
    <property type="match status" value="1"/>
</dbReference>
<proteinExistence type="inferred from homology"/>
<dbReference type="PANTHER" id="PTHR23417:SF14">
    <property type="entry name" value="PENTACOTRIPEPTIDE-REPEAT REGION OF PRORP DOMAIN-CONTAINING PROTEIN"/>
    <property type="match status" value="1"/>
</dbReference>
<keyword evidence="3 7" id="KW-0489">Methyltransferase</keyword>
<evidence type="ECO:0000256" key="1">
    <source>
        <dbReference type="ARBA" id="ARBA00000142"/>
    </source>
</evidence>
<protein>
    <recommendedName>
        <fullName evidence="7">tRNA (guanine-N(7)-)-methyltransferase</fullName>
        <ecNumber evidence="7">2.1.1.33</ecNumber>
    </recommendedName>
    <alternativeName>
        <fullName evidence="7">tRNA (guanine(46)-N(7))-methyltransferase</fullName>
    </alternativeName>
    <alternativeName>
        <fullName evidence="7">tRNA(m7G46)-methyltransferase</fullName>
    </alternativeName>
</protein>
<keyword evidence="5 7" id="KW-0949">S-adenosyl-L-methionine</keyword>
<evidence type="ECO:0000256" key="5">
    <source>
        <dbReference type="ARBA" id="ARBA00022691"/>
    </source>
</evidence>
<feature type="binding site" evidence="7">
    <location>
        <position position="83"/>
    </location>
    <ligand>
        <name>S-adenosyl-L-methionine</name>
        <dbReference type="ChEBI" id="CHEBI:59789"/>
    </ligand>
</feature>
<accession>A0ABS4EXL7</accession>
<evidence type="ECO:0000256" key="7">
    <source>
        <dbReference type="HAMAP-Rule" id="MF_01057"/>
    </source>
</evidence>
<dbReference type="NCBIfam" id="TIGR00091">
    <property type="entry name" value="tRNA (guanosine(46)-N7)-methyltransferase TrmB"/>
    <property type="match status" value="1"/>
</dbReference>
<organism evidence="8 9">
    <name type="scientific">Clostridium moniliforme</name>
    <dbReference type="NCBI Taxonomy" id="39489"/>
    <lineage>
        <taxon>Bacteria</taxon>
        <taxon>Bacillati</taxon>
        <taxon>Bacillota</taxon>
        <taxon>Clostridia</taxon>
        <taxon>Eubacteriales</taxon>
        <taxon>Clostridiaceae</taxon>
        <taxon>Clostridium</taxon>
    </lineage>
</organism>
<evidence type="ECO:0000313" key="8">
    <source>
        <dbReference type="EMBL" id="MBP1888747.1"/>
    </source>
</evidence>
<reference evidence="8 9" key="1">
    <citation type="submission" date="2021-03" db="EMBL/GenBank/DDBJ databases">
        <title>Genomic Encyclopedia of Type Strains, Phase IV (KMG-IV): sequencing the most valuable type-strain genomes for metagenomic binning, comparative biology and taxonomic classification.</title>
        <authorList>
            <person name="Goeker M."/>
        </authorList>
    </citation>
    <scope>NUCLEOTIDE SEQUENCE [LARGE SCALE GENOMIC DNA]</scope>
    <source>
        <strain evidence="8 9">DSM 3984</strain>
    </source>
</reference>
<evidence type="ECO:0000256" key="6">
    <source>
        <dbReference type="ARBA" id="ARBA00022694"/>
    </source>
</evidence>
<evidence type="ECO:0000256" key="4">
    <source>
        <dbReference type="ARBA" id="ARBA00022679"/>
    </source>
</evidence>
<dbReference type="Gene3D" id="3.40.50.150">
    <property type="entry name" value="Vaccinia Virus protein VP39"/>
    <property type="match status" value="1"/>
</dbReference>
<gene>
    <name evidence="7" type="primary">trmB</name>
    <name evidence="8" type="ORF">J2Z53_000326</name>
</gene>
<comment type="catalytic activity">
    <reaction evidence="1 7">
        <text>guanosine(46) in tRNA + S-adenosyl-L-methionine = N(7)-methylguanosine(46) in tRNA + S-adenosyl-L-homocysteine</text>
        <dbReference type="Rhea" id="RHEA:42708"/>
        <dbReference type="Rhea" id="RHEA-COMP:10188"/>
        <dbReference type="Rhea" id="RHEA-COMP:10189"/>
        <dbReference type="ChEBI" id="CHEBI:57856"/>
        <dbReference type="ChEBI" id="CHEBI:59789"/>
        <dbReference type="ChEBI" id="CHEBI:74269"/>
        <dbReference type="ChEBI" id="CHEBI:74480"/>
        <dbReference type="EC" id="2.1.1.33"/>
    </reaction>
</comment>
<feature type="binding site" evidence="7">
    <location>
        <position position="175"/>
    </location>
    <ligand>
        <name>substrate</name>
    </ligand>
</feature>
<name>A0ABS4EXL7_9CLOT</name>
<keyword evidence="9" id="KW-1185">Reference proteome</keyword>
<dbReference type="PROSITE" id="PS51625">
    <property type="entry name" value="SAM_MT_TRMB"/>
    <property type="match status" value="1"/>
</dbReference>
<dbReference type="InterPro" id="IPR003358">
    <property type="entry name" value="tRNA_(Gua-N-7)_MeTrfase_Trmb"/>
</dbReference>
<dbReference type="NCBIfam" id="NF001080">
    <property type="entry name" value="PRK00121.2-2"/>
    <property type="match status" value="1"/>
</dbReference>
<dbReference type="InterPro" id="IPR055361">
    <property type="entry name" value="tRNA_methyltr_TrmB_bact"/>
</dbReference>
<comment type="pathway">
    <text evidence="7">tRNA modification; N(7)-methylguanine-tRNA biosynthesis.</text>
</comment>
<evidence type="ECO:0000256" key="2">
    <source>
        <dbReference type="ARBA" id="ARBA00003015"/>
    </source>
</evidence>
<feature type="binding site" evidence="7">
    <location>
        <position position="116"/>
    </location>
    <ligand>
        <name>S-adenosyl-L-methionine</name>
        <dbReference type="ChEBI" id="CHEBI:59789"/>
    </ligand>
</feature>
<comment type="function">
    <text evidence="2 7">Catalyzes the formation of N(7)-methylguanine at position 46 (m7G46) in tRNA.</text>
</comment>
<dbReference type="EC" id="2.1.1.33" evidence="7"/>
<evidence type="ECO:0000256" key="3">
    <source>
        <dbReference type="ARBA" id="ARBA00022603"/>
    </source>
</evidence>
<comment type="caution">
    <text evidence="8">The sequence shown here is derived from an EMBL/GenBank/DDBJ whole genome shotgun (WGS) entry which is preliminary data.</text>
</comment>
<dbReference type="GO" id="GO:0008176">
    <property type="term" value="F:tRNA (guanine(46)-N7)-methyltransferase activity"/>
    <property type="evidence" value="ECO:0007669"/>
    <property type="project" value="UniProtKB-EC"/>
</dbReference>
<feature type="binding site" evidence="7">
    <location>
        <position position="143"/>
    </location>
    <ligand>
        <name>substrate</name>
    </ligand>
</feature>
<comment type="similarity">
    <text evidence="7">Belongs to the class I-like SAM-binding methyltransferase superfamily. TrmB family.</text>
</comment>
<keyword evidence="4 7" id="KW-0808">Transferase</keyword>
<sequence length="232" mass="27480">MYNNNETYEDGVNKNMRMRRKPWARPELEACDFFIVNPKELKGKWNESYVNNSPIYLELGCGKGTFMAVHASQNKDINYIAIDIKDEVLVLAKRNIEKAFKEKNEVIDNVKLMAQEIALIDEILGEDDKIERIYINFCNPWPKERHKKRRLTHPRQLTNYKKFLVNNGEIWFKTDDDELFEESLEYFKECGFTIKFITYDLHKSKFEGNVTTEHEEMFTAKGIKTKFLIATK</sequence>
<feature type="binding site" evidence="7">
    <location>
        <position position="139"/>
    </location>
    <ligand>
        <name>S-adenosyl-L-methionine</name>
        <dbReference type="ChEBI" id="CHEBI:59789"/>
    </ligand>
</feature>
<keyword evidence="6 7" id="KW-0819">tRNA processing</keyword>
<dbReference type="SUPFAM" id="SSF53335">
    <property type="entry name" value="S-adenosyl-L-methionine-dependent methyltransferases"/>
    <property type="match status" value="1"/>
</dbReference>
<dbReference type="Pfam" id="PF02390">
    <property type="entry name" value="Methyltransf_4"/>
    <property type="match status" value="1"/>
</dbReference>
<dbReference type="Proteomes" id="UP000783390">
    <property type="component" value="Unassembled WGS sequence"/>
</dbReference>
<dbReference type="EMBL" id="JAGGJZ010000001">
    <property type="protein sequence ID" value="MBP1888747.1"/>
    <property type="molecule type" value="Genomic_DNA"/>
</dbReference>
<feature type="binding site" evidence="7">
    <location>
        <position position="58"/>
    </location>
    <ligand>
        <name>S-adenosyl-L-methionine</name>
        <dbReference type="ChEBI" id="CHEBI:59789"/>
    </ligand>
</feature>